<comment type="caution">
    <text evidence="1">The sequence shown here is derived from an EMBL/GenBank/DDBJ whole genome shotgun (WGS) entry which is preliminary data.</text>
</comment>
<name>A0AAW2QS97_9LAMI</name>
<reference evidence="1" key="2">
    <citation type="journal article" date="2024" name="Plant">
        <title>Genomic evolution and insights into agronomic trait innovations of Sesamum species.</title>
        <authorList>
            <person name="Miao H."/>
            <person name="Wang L."/>
            <person name="Qu L."/>
            <person name="Liu H."/>
            <person name="Sun Y."/>
            <person name="Le M."/>
            <person name="Wang Q."/>
            <person name="Wei S."/>
            <person name="Zheng Y."/>
            <person name="Lin W."/>
            <person name="Duan Y."/>
            <person name="Cao H."/>
            <person name="Xiong S."/>
            <person name="Wang X."/>
            <person name="Wei L."/>
            <person name="Li C."/>
            <person name="Ma Q."/>
            <person name="Ju M."/>
            <person name="Zhao R."/>
            <person name="Li G."/>
            <person name="Mu C."/>
            <person name="Tian Q."/>
            <person name="Mei H."/>
            <person name="Zhang T."/>
            <person name="Gao T."/>
            <person name="Zhang H."/>
        </authorList>
    </citation>
    <scope>NUCLEOTIDE SEQUENCE</scope>
    <source>
        <strain evidence="1">G01</strain>
    </source>
</reference>
<organism evidence="1">
    <name type="scientific">Sesamum angustifolium</name>
    <dbReference type="NCBI Taxonomy" id="2727405"/>
    <lineage>
        <taxon>Eukaryota</taxon>
        <taxon>Viridiplantae</taxon>
        <taxon>Streptophyta</taxon>
        <taxon>Embryophyta</taxon>
        <taxon>Tracheophyta</taxon>
        <taxon>Spermatophyta</taxon>
        <taxon>Magnoliopsida</taxon>
        <taxon>eudicotyledons</taxon>
        <taxon>Gunneridae</taxon>
        <taxon>Pentapetalae</taxon>
        <taxon>asterids</taxon>
        <taxon>lamiids</taxon>
        <taxon>Lamiales</taxon>
        <taxon>Pedaliaceae</taxon>
        <taxon>Sesamum</taxon>
    </lineage>
</organism>
<keyword evidence="1" id="KW-0808">Transferase</keyword>
<dbReference type="GO" id="GO:0016757">
    <property type="term" value="F:glycosyltransferase activity"/>
    <property type="evidence" value="ECO:0007669"/>
    <property type="project" value="UniProtKB-KW"/>
</dbReference>
<proteinExistence type="predicted"/>
<evidence type="ECO:0000313" key="1">
    <source>
        <dbReference type="EMBL" id="KAL0370414.1"/>
    </source>
</evidence>
<keyword evidence="1" id="KW-0328">Glycosyltransferase</keyword>
<reference evidence="1" key="1">
    <citation type="submission" date="2020-06" db="EMBL/GenBank/DDBJ databases">
        <authorList>
            <person name="Li T."/>
            <person name="Hu X."/>
            <person name="Zhang T."/>
            <person name="Song X."/>
            <person name="Zhang H."/>
            <person name="Dai N."/>
            <person name="Sheng W."/>
            <person name="Hou X."/>
            <person name="Wei L."/>
        </authorList>
    </citation>
    <scope>NUCLEOTIDE SEQUENCE</scope>
    <source>
        <strain evidence="1">G01</strain>
        <tissue evidence="1">Leaf</tissue>
    </source>
</reference>
<protein>
    <submittedName>
        <fullName evidence="1">Xyloglucan galactosyltransferase KATAMARI1</fullName>
    </submittedName>
</protein>
<gene>
    <name evidence="1" type="ORF">Sangu_0359500</name>
</gene>
<sequence>MREMVINLIPRIIYADPHSKLETLKDAFDVAVQAVFDKVTKLRRDMIEGRKDDKFIEELSWKYALLDEGQAVGPHEWDPFFSKPKKDGQVGIS</sequence>
<dbReference type="AlphaFoldDB" id="A0AAW2QS97"/>
<dbReference type="EMBL" id="JACGWK010000002">
    <property type="protein sequence ID" value="KAL0370414.1"/>
    <property type="molecule type" value="Genomic_DNA"/>
</dbReference>
<accession>A0AAW2QS97</accession>